<dbReference type="InterPro" id="IPR029058">
    <property type="entry name" value="AB_hydrolase_fold"/>
</dbReference>
<reference evidence="2" key="1">
    <citation type="submission" date="2020-02" db="EMBL/GenBank/DDBJ databases">
        <authorList>
            <person name="Meier V. D."/>
        </authorList>
    </citation>
    <scope>NUCLEOTIDE SEQUENCE</scope>
    <source>
        <strain evidence="2">AVDCRST_MAG12</strain>
    </source>
</reference>
<accession>A0A6J4SHR7</accession>
<evidence type="ECO:0000313" key="2">
    <source>
        <dbReference type="EMBL" id="CAA9493850.1"/>
    </source>
</evidence>
<evidence type="ECO:0008006" key="3">
    <source>
        <dbReference type="Google" id="ProtNLM"/>
    </source>
</evidence>
<feature type="region of interest" description="Disordered" evidence="1">
    <location>
        <begin position="24"/>
        <end position="46"/>
    </location>
</feature>
<sequence length="46" mass="4779">MTVEGTISSGGLETWYRIVGDATAPRPPKLPVLALHGGPGLPHESL</sequence>
<organism evidence="2">
    <name type="scientific">uncultured Rubrobacteraceae bacterium</name>
    <dbReference type="NCBI Taxonomy" id="349277"/>
    <lineage>
        <taxon>Bacteria</taxon>
        <taxon>Bacillati</taxon>
        <taxon>Actinomycetota</taxon>
        <taxon>Rubrobacteria</taxon>
        <taxon>Rubrobacterales</taxon>
        <taxon>Rubrobacteraceae</taxon>
        <taxon>environmental samples</taxon>
    </lineage>
</organism>
<name>A0A6J4SHR7_9ACTN</name>
<proteinExistence type="predicted"/>
<protein>
    <recommendedName>
        <fullName evidence="3">Prolyl aminopeptidase</fullName>
    </recommendedName>
</protein>
<dbReference type="Gene3D" id="3.40.50.1820">
    <property type="entry name" value="alpha/beta hydrolase"/>
    <property type="match status" value="1"/>
</dbReference>
<gene>
    <name evidence="2" type="ORF">AVDCRST_MAG12-2247</name>
</gene>
<evidence type="ECO:0000256" key="1">
    <source>
        <dbReference type="SAM" id="MobiDB-lite"/>
    </source>
</evidence>
<dbReference type="EMBL" id="CADCVK010000338">
    <property type="protein sequence ID" value="CAA9493850.1"/>
    <property type="molecule type" value="Genomic_DNA"/>
</dbReference>
<dbReference type="AlphaFoldDB" id="A0A6J4SHR7"/>